<reference evidence="2" key="1">
    <citation type="journal article" date="2019" name="Int. J. Syst. Evol. Microbiol.">
        <title>The Global Catalogue of Microorganisms (GCM) 10K type strain sequencing project: providing services to taxonomists for standard genome sequencing and annotation.</title>
        <authorList>
            <consortium name="The Broad Institute Genomics Platform"/>
            <consortium name="The Broad Institute Genome Sequencing Center for Infectious Disease"/>
            <person name="Wu L."/>
            <person name="Ma J."/>
        </authorList>
    </citation>
    <scope>NUCLEOTIDE SEQUENCE [LARGE SCALE GENOMIC DNA]</scope>
    <source>
        <strain evidence="2">TBRC 4489</strain>
    </source>
</reference>
<dbReference type="EMBL" id="JBHSBM010000047">
    <property type="protein sequence ID" value="MFC4062467.1"/>
    <property type="molecule type" value="Genomic_DNA"/>
</dbReference>
<dbReference type="Proteomes" id="UP001595850">
    <property type="component" value="Unassembled WGS sequence"/>
</dbReference>
<protein>
    <submittedName>
        <fullName evidence="1">Uncharacterized protein</fullName>
    </submittedName>
</protein>
<accession>A0ABV8IEC4</accession>
<organism evidence="1 2">
    <name type="scientific">Planomonospora corallina</name>
    <dbReference type="NCBI Taxonomy" id="1806052"/>
    <lineage>
        <taxon>Bacteria</taxon>
        <taxon>Bacillati</taxon>
        <taxon>Actinomycetota</taxon>
        <taxon>Actinomycetes</taxon>
        <taxon>Streptosporangiales</taxon>
        <taxon>Streptosporangiaceae</taxon>
        <taxon>Planomonospora</taxon>
    </lineage>
</organism>
<evidence type="ECO:0000313" key="1">
    <source>
        <dbReference type="EMBL" id="MFC4062467.1"/>
    </source>
</evidence>
<comment type="caution">
    <text evidence="1">The sequence shown here is derived from an EMBL/GenBank/DDBJ whole genome shotgun (WGS) entry which is preliminary data.</text>
</comment>
<sequence>MKQLVDRWGTARTSMAALTIAAVLGGAAFNLLEDEPGREMMDCARFSRVVLVGFAVAHPDYSVESGNSFPHECLPDPELDDEIPSFDGSLEVSIGPRMAGTLPREQPSLSIEFRQDPSGEIRFPEPDPWYLTEIMTSPESRDAKSENLLTLDTLKGMDWRRHRVHAFVALKNPLNEEEVNEIHAIGLNEMLLLSPGGGEKPFGWPYSFPGVIGGFDVSGGQASTSRVNEFRRWVSLLKAEDGPALKGLGLDLMELQDRAEEGLVHGFTVINTPEAVKRMAKNPKVRSVSVIDVIPENRQ</sequence>
<keyword evidence="2" id="KW-1185">Reference proteome</keyword>
<name>A0ABV8IEC4_9ACTN</name>
<evidence type="ECO:0000313" key="2">
    <source>
        <dbReference type="Proteomes" id="UP001595850"/>
    </source>
</evidence>
<proteinExistence type="predicted"/>
<gene>
    <name evidence="1" type="ORF">ACFOWE_29555</name>
</gene>
<dbReference type="RefSeq" id="WP_377293599.1">
    <property type="nucleotide sequence ID" value="NZ_JBHSBM010000047.1"/>
</dbReference>